<dbReference type="PANTHER" id="PTHR47053">
    <property type="entry name" value="MUREIN DD-ENDOPEPTIDASE MEPH-RELATED"/>
    <property type="match status" value="1"/>
</dbReference>
<evidence type="ECO:0000256" key="2">
    <source>
        <dbReference type="ARBA" id="ARBA00022670"/>
    </source>
</evidence>
<keyword evidence="2" id="KW-0645">Protease</keyword>
<dbReference type="InterPro" id="IPR018247">
    <property type="entry name" value="EF_Hand_1_Ca_BS"/>
</dbReference>
<dbReference type="InterPro" id="IPR000064">
    <property type="entry name" value="NLP_P60_dom"/>
</dbReference>
<evidence type="ECO:0000313" key="7">
    <source>
        <dbReference type="Proteomes" id="UP001377804"/>
    </source>
</evidence>
<evidence type="ECO:0000256" key="4">
    <source>
        <dbReference type="ARBA" id="ARBA00022807"/>
    </source>
</evidence>
<reference evidence="6 7" key="1">
    <citation type="submission" date="2023-10" db="EMBL/GenBank/DDBJ databases">
        <title>Holzapfeliella saturejae sp. nov. isolated from Satureja montana flowers.</title>
        <authorList>
            <person name="Alcantara C."/>
            <person name="Zuniga M."/>
            <person name="Landete J.M."/>
            <person name="Monedero V."/>
        </authorList>
    </citation>
    <scope>NUCLEOTIDE SEQUENCE [LARGE SCALE GENOMIC DNA]</scope>
    <source>
        <strain evidence="6 7">He02</strain>
    </source>
</reference>
<sequence>MDNNANQQVQAAEVNQTVQINYVSGYSVAVWNGYQGGSVTGQTLPHGSQWKVTNKTYDYQGNLWYDLGNNQWVKGQYVVDAGAVSQAASSQVQSVINMAQAQGGIPYVWGGKTPAGFDCSGLMQYVFAQATGRQIGGYTVAQESAGRKVSVSQLQAGDLVFWGSQGNSYHVGLYIGNGKYIHAPQPGEGVKTSTISSYFMPSFGVRVL</sequence>
<dbReference type="InterPro" id="IPR051202">
    <property type="entry name" value="Peptidase_C40"/>
</dbReference>
<evidence type="ECO:0000259" key="5">
    <source>
        <dbReference type="PROSITE" id="PS51935"/>
    </source>
</evidence>
<dbReference type="PROSITE" id="PS51935">
    <property type="entry name" value="NLPC_P60"/>
    <property type="match status" value="1"/>
</dbReference>
<gene>
    <name evidence="6" type="ORF">R4Y45_00410</name>
</gene>
<comment type="similarity">
    <text evidence="1">Belongs to the peptidase C40 family.</text>
</comment>
<dbReference type="PANTHER" id="PTHR47053:SF1">
    <property type="entry name" value="MUREIN DD-ENDOPEPTIDASE MEPH-RELATED"/>
    <property type="match status" value="1"/>
</dbReference>
<dbReference type="EMBL" id="JAWMWG010000001">
    <property type="protein sequence ID" value="MEJ6347724.1"/>
    <property type="molecule type" value="Genomic_DNA"/>
</dbReference>
<evidence type="ECO:0000256" key="1">
    <source>
        <dbReference type="ARBA" id="ARBA00007074"/>
    </source>
</evidence>
<dbReference type="PROSITE" id="PS00018">
    <property type="entry name" value="EF_HAND_1"/>
    <property type="match status" value="1"/>
</dbReference>
<evidence type="ECO:0000313" key="6">
    <source>
        <dbReference type="EMBL" id="MEJ6347724.1"/>
    </source>
</evidence>
<keyword evidence="7" id="KW-1185">Reference proteome</keyword>
<accession>A0ABU8SEB9</accession>
<evidence type="ECO:0000256" key="3">
    <source>
        <dbReference type="ARBA" id="ARBA00022801"/>
    </source>
</evidence>
<dbReference type="InterPro" id="IPR038765">
    <property type="entry name" value="Papain-like_cys_pep_sf"/>
</dbReference>
<comment type="caution">
    <text evidence="6">The sequence shown here is derived from an EMBL/GenBank/DDBJ whole genome shotgun (WGS) entry which is preliminary data.</text>
</comment>
<organism evidence="6 7">
    <name type="scientific">Holzapfeliella saturejae</name>
    <dbReference type="NCBI Taxonomy" id="3082953"/>
    <lineage>
        <taxon>Bacteria</taxon>
        <taxon>Bacillati</taxon>
        <taxon>Bacillota</taxon>
        <taxon>Bacilli</taxon>
        <taxon>Lactobacillales</taxon>
        <taxon>Lactobacillaceae</taxon>
        <taxon>Holzapfeliella</taxon>
    </lineage>
</organism>
<dbReference type="Gene3D" id="3.90.1720.10">
    <property type="entry name" value="endopeptidase domain like (from Nostoc punctiforme)"/>
    <property type="match status" value="1"/>
</dbReference>
<dbReference type="Proteomes" id="UP001377804">
    <property type="component" value="Unassembled WGS sequence"/>
</dbReference>
<dbReference type="Pfam" id="PF00877">
    <property type="entry name" value="NLPC_P60"/>
    <property type="match status" value="1"/>
</dbReference>
<name>A0ABU8SEB9_9LACO</name>
<proteinExistence type="inferred from homology"/>
<feature type="domain" description="NlpC/P60" evidence="5">
    <location>
        <begin position="89"/>
        <end position="208"/>
    </location>
</feature>
<keyword evidence="3" id="KW-0378">Hydrolase</keyword>
<keyword evidence="4" id="KW-0788">Thiol protease</keyword>
<protein>
    <submittedName>
        <fullName evidence="6">C40 family peptidase</fullName>
    </submittedName>
</protein>
<dbReference type="SUPFAM" id="SSF54001">
    <property type="entry name" value="Cysteine proteinases"/>
    <property type="match status" value="1"/>
</dbReference>